<dbReference type="PANTHER" id="PTHR24416:SF611">
    <property type="entry name" value="TYROSINE-PROTEIN KINASE TRANSMEMBRANE RECEPTOR ROR"/>
    <property type="match status" value="1"/>
</dbReference>
<keyword evidence="4" id="KW-0732">Signal</keyword>
<feature type="signal peptide" evidence="4">
    <location>
        <begin position="1"/>
        <end position="23"/>
    </location>
</feature>
<feature type="binding site" evidence="2">
    <location>
        <position position="656"/>
    </location>
    <ligand>
        <name>ATP</name>
        <dbReference type="ChEBI" id="CHEBI:30616"/>
    </ligand>
</feature>
<evidence type="ECO:0000256" key="3">
    <source>
        <dbReference type="SAM" id="Phobius"/>
    </source>
</evidence>
<organism evidence="6 7">
    <name type="scientific">Plectus sambesii</name>
    <dbReference type="NCBI Taxonomy" id="2011161"/>
    <lineage>
        <taxon>Eukaryota</taxon>
        <taxon>Metazoa</taxon>
        <taxon>Ecdysozoa</taxon>
        <taxon>Nematoda</taxon>
        <taxon>Chromadorea</taxon>
        <taxon>Plectida</taxon>
        <taxon>Plectina</taxon>
        <taxon>Plectoidea</taxon>
        <taxon>Plectidae</taxon>
        <taxon>Plectus</taxon>
    </lineage>
</organism>
<dbReference type="PROSITE" id="PS50011">
    <property type="entry name" value="PROTEIN_KINASE_DOM"/>
    <property type="match status" value="1"/>
</dbReference>
<keyword evidence="6" id="KW-1185">Reference proteome</keyword>
<dbReference type="InterPro" id="IPR000719">
    <property type="entry name" value="Prot_kinase_dom"/>
</dbReference>
<keyword evidence="3" id="KW-0812">Transmembrane</keyword>
<dbReference type="PROSITE" id="PS00107">
    <property type="entry name" value="PROTEIN_KINASE_ATP"/>
    <property type="match status" value="1"/>
</dbReference>
<dbReference type="Proteomes" id="UP000887566">
    <property type="component" value="Unplaced"/>
</dbReference>
<evidence type="ECO:0000256" key="4">
    <source>
        <dbReference type="SAM" id="SignalP"/>
    </source>
</evidence>
<dbReference type="Pfam" id="PF07714">
    <property type="entry name" value="PK_Tyr_Ser-Thr"/>
    <property type="match status" value="1"/>
</dbReference>
<dbReference type="GO" id="GO:0043235">
    <property type="term" value="C:receptor complex"/>
    <property type="evidence" value="ECO:0007669"/>
    <property type="project" value="TreeGrafter"/>
</dbReference>
<keyword evidence="2" id="KW-0547">Nucleotide-binding</keyword>
<dbReference type="Gene3D" id="1.10.510.10">
    <property type="entry name" value="Transferase(Phosphotransferase) domain 1"/>
    <property type="match status" value="1"/>
</dbReference>
<evidence type="ECO:0000259" key="5">
    <source>
        <dbReference type="PROSITE" id="PS50011"/>
    </source>
</evidence>
<evidence type="ECO:0000313" key="7">
    <source>
        <dbReference type="WBParaSite" id="PSAMB.scaffold3604size17618.g21972.t1"/>
    </source>
</evidence>
<evidence type="ECO:0000313" key="6">
    <source>
        <dbReference type="Proteomes" id="UP000887566"/>
    </source>
</evidence>
<protein>
    <submittedName>
        <fullName evidence="7">Protein kinase domain-containing protein</fullName>
    </submittedName>
</protein>
<sequence length="767" mass="84988">MGRNRRSEFFLAFVMAVLSPVFGVEPMLSTSQMNELVRRAQCEISCTKEFATRTNRTLNSGEVVAHFSLSSNEYQQCELGCRNPFSKQGRFTEAFQQGLSFYWEHEISTENNSSAKLTNVTLKCMTLPESHSTNDQSPPLLSGLLIVKYEQPFAEPVRFLFEVRYRAFAPKIGAYEEQLLRFGMTDSRAIWIPKSLVPTVQYRFVVTAVDVGGRVGAPVVSQWIEVPALSYQLQPPVNLSISEQFVADGRLSARVGWSYHDRSFAPRSCFYQVAWANEYQPPRSVDFALDESDGYVLPNLQFDQNYTVSLKSISTIERKVERLESDPVGTFLIAKSCRQLIGPNPFICGLGKVVDFRLAEIDEESGTALVSWTPADNVKVIAGYLLYYRSLPVPGQKSCPLVLDEHEIHVNATASSALLHLNLTSDGCEYVAQIVSFDGNDNASPPAQLTFLYPKRVARLNYTNVIIIFVAVLLSTLAVVALFFSFWLCRQWLSAKCDRWQAIVDKWNMHLLATKTNSSLEPNPLYRLAFSSSVGMRDSVILQGEVELEESRRLRGGSSESLTVTVVSDSSPHTSSTLTSSTLTSSTLTSSTLTSSTLTAGTSSLSASPTTIYSPDTDCMCFTAAAVPERNRIGYGKFGDVYLLHCTALQCNVALKSFSQTETNEEYQRKEVAAAMALARSGHPNIVKMYGVMLTESQQICGIVFEHCDGGDLKKYLTKTDLLLSSSLLSDKTGRWESNVAVQLITLCHQISDAMVSASGPVEHQIM</sequence>
<dbReference type="PANTHER" id="PTHR24416">
    <property type="entry name" value="TYROSINE-PROTEIN KINASE RECEPTOR"/>
    <property type="match status" value="1"/>
</dbReference>
<dbReference type="InterPro" id="IPR001245">
    <property type="entry name" value="Ser-Thr/Tyr_kinase_cat_dom"/>
</dbReference>
<dbReference type="GO" id="GO:0004714">
    <property type="term" value="F:transmembrane receptor protein tyrosine kinase activity"/>
    <property type="evidence" value="ECO:0007669"/>
    <property type="project" value="TreeGrafter"/>
</dbReference>
<feature type="transmembrane region" description="Helical" evidence="3">
    <location>
        <begin position="465"/>
        <end position="489"/>
    </location>
</feature>
<name>A0A914WB45_9BILA</name>
<dbReference type="GO" id="GO:0007169">
    <property type="term" value="P:cell surface receptor protein tyrosine kinase signaling pathway"/>
    <property type="evidence" value="ECO:0007669"/>
    <property type="project" value="TreeGrafter"/>
</dbReference>
<dbReference type="GO" id="GO:0005524">
    <property type="term" value="F:ATP binding"/>
    <property type="evidence" value="ECO:0007669"/>
    <property type="project" value="UniProtKB-UniRule"/>
</dbReference>
<comment type="subcellular location">
    <subcellularLocation>
        <location evidence="1">Membrane</location>
        <topology evidence="1">Single-pass membrane protein</topology>
    </subcellularLocation>
</comment>
<keyword evidence="3" id="KW-1133">Transmembrane helix</keyword>
<evidence type="ECO:0000256" key="2">
    <source>
        <dbReference type="PROSITE-ProRule" id="PRU10141"/>
    </source>
</evidence>
<dbReference type="GO" id="GO:0005886">
    <property type="term" value="C:plasma membrane"/>
    <property type="evidence" value="ECO:0007669"/>
    <property type="project" value="TreeGrafter"/>
</dbReference>
<keyword evidence="2" id="KW-0067">ATP-binding</keyword>
<reference evidence="7" key="1">
    <citation type="submission" date="2022-11" db="UniProtKB">
        <authorList>
            <consortium name="WormBaseParasite"/>
        </authorList>
    </citation>
    <scope>IDENTIFICATION</scope>
</reference>
<keyword evidence="3" id="KW-0472">Membrane</keyword>
<dbReference type="InterPro" id="IPR011009">
    <property type="entry name" value="Kinase-like_dom_sf"/>
</dbReference>
<feature type="domain" description="Protein kinase" evidence="5">
    <location>
        <begin position="627"/>
        <end position="767"/>
    </location>
</feature>
<dbReference type="AlphaFoldDB" id="A0A914WB45"/>
<proteinExistence type="predicted"/>
<feature type="chain" id="PRO_5037599291" evidence="4">
    <location>
        <begin position="24"/>
        <end position="767"/>
    </location>
</feature>
<dbReference type="InterPro" id="IPR017441">
    <property type="entry name" value="Protein_kinase_ATP_BS"/>
</dbReference>
<dbReference type="InterPro" id="IPR050122">
    <property type="entry name" value="RTK"/>
</dbReference>
<evidence type="ECO:0000256" key="1">
    <source>
        <dbReference type="ARBA" id="ARBA00004167"/>
    </source>
</evidence>
<dbReference type="SUPFAM" id="SSF56112">
    <property type="entry name" value="Protein kinase-like (PK-like)"/>
    <property type="match status" value="1"/>
</dbReference>
<accession>A0A914WB45</accession>
<dbReference type="WBParaSite" id="PSAMB.scaffold3604size17618.g21972.t1">
    <property type="protein sequence ID" value="PSAMB.scaffold3604size17618.g21972.t1"/>
    <property type="gene ID" value="PSAMB.scaffold3604size17618.g21972"/>
</dbReference>